<dbReference type="WBParaSite" id="jg11145">
    <property type="protein sequence ID" value="jg11145"/>
    <property type="gene ID" value="jg11145"/>
</dbReference>
<sequence length="247" mass="28620">MVESPYTLENLKSLQYELEEKLACYMTKQKGICDELAFLHTGECPDDDDPFEQPNLLCYERVGKKAMMTPASKPSDDAKGQSDIPRKFWGWVRPYVRRIDACYLIELEQRLTLIYGAKHELLEEKDKDGAVVKNLSKIRKRQSELKKLYEETEPTLKRLIIRIRKECHVTKCSDMLELADKKVFDLASKCDGLEIMGRKREKRCRSALKEREEASKSYSDALRRRSRAVVNSDVSKKNNNVAEECDG</sequence>
<proteinExistence type="predicted"/>
<evidence type="ECO:0000313" key="2">
    <source>
        <dbReference type="WBParaSite" id="jg11145"/>
    </source>
</evidence>
<keyword evidence="1" id="KW-1185">Reference proteome</keyword>
<dbReference type="Proteomes" id="UP000887574">
    <property type="component" value="Unplaced"/>
</dbReference>
<evidence type="ECO:0000313" key="1">
    <source>
        <dbReference type="Proteomes" id="UP000887574"/>
    </source>
</evidence>
<protein>
    <submittedName>
        <fullName evidence="2">Uncharacterized protein</fullName>
    </submittedName>
</protein>
<reference evidence="2" key="1">
    <citation type="submission" date="2022-11" db="UniProtKB">
        <authorList>
            <consortium name="WormBaseParasite"/>
        </authorList>
    </citation>
    <scope>IDENTIFICATION</scope>
</reference>
<organism evidence="1 2">
    <name type="scientific">Ditylenchus dipsaci</name>
    <dbReference type="NCBI Taxonomy" id="166011"/>
    <lineage>
        <taxon>Eukaryota</taxon>
        <taxon>Metazoa</taxon>
        <taxon>Ecdysozoa</taxon>
        <taxon>Nematoda</taxon>
        <taxon>Chromadorea</taxon>
        <taxon>Rhabditida</taxon>
        <taxon>Tylenchina</taxon>
        <taxon>Tylenchomorpha</taxon>
        <taxon>Sphaerularioidea</taxon>
        <taxon>Anguinidae</taxon>
        <taxon>Anguininae</taxon>
        <taxon>Ditylenchus</taxon>
    </lineage>
</organism>
<accession>A0A915CQT0</accession>
<dbReference type="AlphaFoldDB" id="A0A915CQT0"/>
<name>A0A915CQT0_9BILA</name>